<feature type="binding site" evidence="23">
    <location>
        <position position="783"/>
    </location>
    <ligand>
        <name>methylcob(III)alamin</name>
        <dbReference type="ChEBI" id="CHEBI:28115"/>
    </ligand>
</feature>
<name>E3HDK0_ILYPC</name>
<dbReference type="NCBIfam" id="TIGR02082">
    <property type="entry name" value="metH"/>
    <property type="match status" value="1"/>
</dbReference>
<dbReference type="PROSITE" id="PS50970">
    <property type="entry name" value="HCY"/>
    <property type="match status" value="1"/>
</dbReference>
<geneLocation type="plasmid" evidence="30 31">
    <name>pILYOP01</name>
</geneLocation>
<dbReference type="PROSITE" id="PS50974">
    <property type="entry name" value="ADOMET_ACTIVATION"/>
    <property type="match status" value="1"/>
</dbReference>
<dbReference type="GO" id="GO:0031419">
    <property type="term" value="F:cobalamin binding"/>
    <property type="evidence" value="ECO:0007669"/>
    <property type="project" value="UniProtKB-UniRule"/>
</dbReference>
<dbReference type="PROSITE" id="PS51332">
    <property type="entry name" value="B12_BINDING"/>
    <property type="match status" value="1"/>
</dbReference>
<dbReference type="PANTHER" id="PTHR45833">
    <property type="entry name" value="METHIONINE SYNTHASE"/>
    <property type="match status" value="1"/>
</dbReference>
<feature type="binding site" evidence="23">
    <location>
        <position position="779"/>
    </location>
    <ligand>
        <name>methylcob(III)alamin</name>
        <dbReference type="ChEBI" id="CHEBI:28115"/>
    </ligand>
</feature>
<dbReference type="HOGENOM" id="CLU_004914_2_0_0"/>
<dbReference type="SUPFAM" id="SSF82282">
    <property type="entry name" value="Homocysteine S-methyltransferase"/>
    <property type="match status" value="1"/>
</dbReference>
<dbReference type="InterPro" id="IPR050554">
    <property type="entry name" value="Met_Synthase/Corrinoid"/>
</dbReference>
<dbReference type="Pfam" id="PF02607">
    <property type="entry name" value="B12-binding_2"/>
    <property type="match status" value="1"/>
</dbReference>
<dbReference type="SUPFAM" id="SSF52242">
    <property type="entry name" value="Cobalamin (vitamin B12)-binding domain"/>
    <property type="match status" value="1"/>
</dbReference>
<dbReference type="Gene3D" id="3.40.50.280">
    <property type="entry name" value="Cobalamin-binding domain"/>
    <property type="match status" value="1"/>
</dbReference>
<evidence type="ECO:0000256" key="9">
    <source>
        <dbReference type="ARBA" id="ARBA00022605"/>
    </source>
</evidence>
<dbReference type="InterPro" id="IPR004223">
    <property type="entry name" value="VitB12-dep_Met_synth_activ_dom"/>
</dbReference>
<dbReference type="PROSITE" id="PS50972">
    <property type="entry name" value="PTERIN_BINDING"/>
    <property type="match status" value="1"/>
</dbReference>
<evidence type="ECO:0000259" key="26">
    <source>
        <dbReference type="PROSITE" id="PS50972"/>
    </source>
</evidence>
<comment type="cofactor">
    <cofactor evidence="2 21 24">
        <name>Zn(2+)</name>
        <dbReference type="ChEBI" id="CHEBI:29105"/>
    </cofactor>
</comment>
<evidence type="ECO:0000256" key="10">
    <source>
        <dbReference type="ARBA" id="ARBA00022628"/>
    </source>
</evidence>
<evidence type="ECO:0000256" key="12">
    <source>
        <dbReference type="ARBA" id="ARBA00022691"/>
    </source>
</evidence>
<evidence type="ECO:0000256" key="18">
    <source>
        <dbReference type="ARBA" id="ARBA00025552"/>
    </source>
</evidence>
<comment type="cofactor">
    <cofactor evidence="3 21 22">
        <name>methylcob(III)alamin</name>
        <dbReference type="ChEBI" id="CHEBI:28115"/>
    </cofactor>
</comment>
<evidence type="ECO:0000256" key="20">
    <source>
        <dbReference type="NCBIfam" id="TIGR02082"/>
    </source>
</evidence>
<dbReference type="SUPFAM" id="SSF47644">
    <property type="entry name" value="Methionine synthase domain"/>
    <property type="match status" value="1"/>
</dbReference>
<feature type="domain" description="B12-binding" evidence="28">
    <location>
        <begin position="721"/>
        <end position="856"/>
    </location>
</feature>
<evidence type="ECO:0000256" key="19">
    <source>
        <dbReference type="ARBA" id="ARBA00031040"/>
    </source>
</evidence>
<dbReference type="FunFam" id="1.10.1240.10:FF:000001">
    <property type="entry name" value="Methionine synthase"/>
    <property type="match status" value="1"/>
</dbReference>
<feature type="binding site" evidence="23">
    <location>
        <begin position="1108"/>
        <end position="1109"/>
    </location>
    <ligand>
        <name>S-adenosyl-L-methionine</name>
        <dbReference type="ChEBI" id="CHEBI:59789"/>
    </ligand>
</feature>
<dbReference type="InterPro" id="IPR003726">
    <property type="entry name" value="HCY_dom"/>
</dbReference>
<evidence type="ECO:0000256" key="5">
    <source>
        <dbReference type="ARBA" id="ARBA00010398"/>
    </source>
</evidence>
<dbReference type="GO" id="GO:0008270">
    <property type="term" value="F:zinc ion binding"/>
    <property type="evidence" value="ECO:0007669"/>
    <property type="project" value="UniProtKB-UniRule"/>
</dbReference>
<dbReference type="Gene3D" id="1.10.1240.10">
    <property type="entry name" value="Methionine synthase domain"/>
    <property type="match status" value="1"/>
</dbReference>
<dbReference type="InterPro" id="IPR006158">
    <property type="entry name" value="Cobalamin-bd"/>
</dbReference>
<dbReference type="OrthoDB" id="9803687at2"/>
<keyword evidence="16 21" id="KW-0486">Methionine biosynthesis</keyword>
<dbReference type="FunFam" id="3.20.20.330:FF:000001">
    <property type="entry name" value="Methionine synthase"/>
    <property type="match status" value="1"/>
</dbReference>
<feature type="binding site" description="axial binding residue" evidence="22">
    <location>
        <position position="734"/>
    </location>
    <ligand>
        <name>methylcob(III)alamin</name>
        <dbReference type="ChEBI" id="CHEBI:28115"/>
    </ligand>
    <ligandPart>
        <name>Co</name>
        <dbReference type="ChEBI" id="CHEBI:27638"/>
    </ligandPart>
</feature>
<feature type="domain" description="Hcy-binding" evidence="25">
    <location>
        <begin position="1"/>
        <end position="315"/>
    </location>
</feature>
<comment type="pathway">
    <text evidence="4 21">Amino-acid biosynthesis; L-methionine biosynthesis via de novo pathway; L-methionine from L-homocysteine (MetH route): step 1/1.</text>
</comment>
<evidence type="ECO:0000313" key="30">
    <source>
        <dbReference type="EMBL" id="ADO84186.1"/>
    </source>
</evidence>
<dbReference type="Proteomes" id="UP000006875">
    <property type="component" value="Plasmid pILYOP01"/>
</dbReference>
<feature type="binding site" evidence="23">
    <location>
        <position position="917"/>
    </location>
    <ligand>
        <name>S-adenosyl-L-methionine</name>
        <dbReference type="ChEBI" id="CHEBI:59789"/>
    </ligand>
</feature>
<comment type="similarity">
    <text evidence="5">Belongs to the vitamin-B12 dependent methionine synthase family.</text>
</comment>
<keyword evidence="13 21" id="KW-0479">Metal-binding</keyword>
<dbReference type="SMART" id="SM01018">
    <property type="entry name" value="B12-binding_2"/>
    <property type="match status" value="1"/>
</dbReference>
<evidence type="ECO:0000256" key="21">
    <source>
        <dbReference type="PIRNR" id="PIRNR000381"/>
    </source>
</evidence>
<feature type="binding site" evidence="23">
    <location>
        <position position="1054"/>
    </location>
    <ligand>
        <name>S-adenosyl-L-methionine</name>
        <dbReference type="ChEBI" id="CHEBI:59789"/>
    </ligand>
</feature>
<dbReference type="FunFam" id="3.20.20.20:FF:000002">
    <property type="entry name" value="Methionine synthase"/>
    <property type="match status" value="1"/>
</dbReference>
<dbReference type="KEGG" id="ipo:Ilyop_2427"/>
<keyword evidence="12 21" id="KW-0949">S-adenosyl-L-methionine</keyword>
<dbReference type="GO" id="GO:0032259">
    <property type="term" value="P:methylation"/>
    <property type="evidence" value="ECO:0007669"/>
    <property type="project" value="UniProtKB-KW"/>
</dbReference>
<keyword evidence="17 21" id="KW-0170">Cobalt</keyword>
<keyword evidence="11 21" id="KW-0808">Transferase</keyword>
<evidence type="ECO:0000256" key="22">
    <source>
        <dbReference type="PIRSR" id="PIRSR000381-1"/>
    </source>
</evidence>
<dbReference type="Gene3D" id="3.20.20.20">
    <property type="entry name" value="Dihydropteroate synthase-like"/>
    <property type="match status" value="1"/>
</dbReference>
<evidence type="ECO:0000256" key="11">
    <source>
        <dbReference type="ARBA" id="ARBA00022679"/>
    </source>
</evidence>
<dbReference type="Pfam" id="PF00809">
    <property type="entry name" value="Pterin_bind"/>
    <property type="match status" value="1"/>
</dbReference>
<dbReference type="EC" id="2.1.1.13" evidence="6 20"/>
<feature type="domain" description="AdoMet activation" evidence="27">
    <location>
        <begin position="1053"/>
        <end position="1141"/>
    </location>
</feature>
<dbReference type="Gene3D" id="3.10.196.10">
    <property type="entry name" value="Vitamin B12-dependent methionine synthase, activation domain"/>
    <property type="match status" value="1"/>
</dbReference>
<dbReference type="UniPathway" id="UPA00051">
    <property type="reaction ID" value="UER00081"/>
</dbReference>
<dbReference type="InterPro" id="IPR003759">
    <property type="entry name" value="Cbl-bd_cap"/>
</dbReference>
<dbReference type="Pfam" id="PF02574">
    <property type="entry name" value="S-methyl_trans"/>
    <property type="match status" value="1"/>
</dbReference>
<comment type="catalytic activity">
    <reaction evidence="1 21">
        <text>(6S)-5-methyl-5,6,7,8-tetrahydrofolate + L-homocysteine = (6S)-5,6,7,8-tetrahydrofolate + L-methionine</text>
        <dbReference type="Rhea" id="RHEA:11172"/>
        <dbReference type="ChEBI" id="CHEBI:18608"/>
        <dbReference type="ChEBI" id="CHEBI:57453"/>
        <dbReference type="ChEBI" id="CHEBI:57844"/>
        <dbReference type="ChEBI" id="CHEBI:58199"/>
        <dbReference type="EC" id="2.1.1.13"/>
    </reaction>
</comment>
<evidence type="ECO:0000256" key="4">
    <source>
        <dbReference type="ARBA" id="ARBA00005178"/>
    </source>
</evidence>
<evidence type="ECO:0000259" key="29">
    <source>
        <dbReference type="PROSITE" id="PS51337"/>
    </source>
</evidence>
<keyword evidence="14" id="KW-0677">Repeat</keyword>
<dbReference type="GO" id="GO:0008705">
    <property type="term" value="F:methionine synthase activity"/>
    <property type="evidence" value="ECO:0007669"/>
    <property type="project" value="UniProtKB-UniRule"/>
</dbReference>
<feature type="binding site" evidence="23">
    <location>
        <position position="835"/>
    </location>
    <ligand>
        <name>methylcob(III)alamin</name>
        <dbReference type="ChEBI" id="CHEBI:28115"/>
    </ligand>
</feature>
<evidence type="ECO:0000259" key="25">
    <source>
        <dbReference type="PROSITE" id="PS50970"/>
    </source>
</evidence>
<sequence length="1141" mass="125954">MRELLKEKILILDGAMGTAIQNYSLEESDFRGELFSHIKGSLRGCNELLNLTKPEVLEEIHLSYLEAGADIIETNTFNSNRISMREYGLEEKSYDLSKAGAELAVKAARKYEYDNKKRIFVAGSMGPTSKSASIPTGGDPFGREVSYSELKAAYKEQALGLFDGGVDAFLIETIFDGLNAKAAVIAIEEVLEEKGEKLPIMISGTVDVNGKLLSGQSIESLIVAIDRDSIISYGLNCSFGAKELIPLIKKLGKLTKKNISLYPNAGLPNEKGEYDETPHMTGSYVKELIENKDINILGGCCGTTPEHIKVMAELAQGKSPRKTSMENLAGIVSGNDTVSLHEEFLVVGERNNVSGSRKFARLIREESYDEALDIARTQVEKGAKILDINLDDALLDSVEEMEKFIRLLQNDMILSKLPIMIDSSNFDVIEKGLENLAGKGIVNSISLKDGEHEFLRKAAVVRKFGAALVVMAFDEKGQAVSSERKKEICKRAYELLTSNNFPAEDIIFDPNVLTVGTGTEEDRMHGVDFIDSVKWIKENLPGAGVSGGVSNLSFAFRGNNILRHTIHKIFLEEGEKAGMTMAIVNPGEDPGNITPEVRKAVENLLAGDKNAVDEILNLSFEKSAKKTAEIKPVTVEERLKDYLLKGRSQGIEDDIKTALEKYSPLQVIQEVLMEGMEEVGALFEKGELFLPQILRSAAVMEKAVEFLTPLIEAGGKEKNVKGKVLMATVEGDVHDIGKNIVGTVLKCNGFDVVDLGVMVPKDQILEAILRHDVDMVTLSGLITPSLMEMEKVAEMMAEQNMDIPLLIGGAAASELSTAVRIEPKYSGRVIHVTDASGTLPVVSSLMSEKKSDFLDERKKKAEYLRDAYLKNKNKKEMHSLEEARKRRKKLDNAIEYPKEIGKQFIEIALEDLEPLIDWDMLLHALKSKGNTQEKKVLDESKEILSKMKDMNIKAKCAFGIFNLFKDEDTLIVSGEKDYELPMVRSQIGNETISMADFFSKEDHIGAFVISVPEIAGSDDYESIIYQLLGTRLAEAASEWMEKYVNDNIWRVNIRPAIGYPSVPDHSMKKEIFKLVDGAETGAKLSSNYAMTPLSSVCGLYVSNPNSFYFDPGKISYDQLKELANLRGLSVDDMNALLGGIV</sequence>
<dbReference type="SUPFAM" id="SSF51717">
    <property type="entry name" value="Dihydropteroate synthetase-like"/>
    <property type="match status" value="1"/>
</dbReference>
<dbReference type="Pfam" id="PF02965">
    <property type="entry name" value="Met_synt_B12"/>
    <property type="match status" value="1"/>
</dbReference>
<evidence type="ECO:0000256" key="16">
    <source>
        <dbReference type="ARBA" id="ARBA00023167"/>
    </source>
</evidence>
<dbReference type="InterPro" id="IPR036724">
    <property type="entry name" value="Cobalamin-bd_sf"/>
</dbReference>
<evidence type="ECO:0000256" key="17">
    <source>
        <dbReference type="ARBA" id="ARBA00023285"/>
    </source>
</evidence>
<comment type="function">
    <text evidence="18 21">Catalyzes the transfer of a methyl group from methyl-cobalamin to homocysteine, yielding enzyme-bound cob(I)alamin and methionine. Subsequently, remethylates the cofactor using methyltetrahydrofolate.</text>
</comment>
<evidence type="ECO:0000256" key="8">
    <source>
        <dbReference type="ARBA" id="ARBA00022603"/>
    </source>
</evidence>
<evidence type="ECO:0000256" key="23">
    <source>
        <dbReference type="PIRSR" id="PIRSR000381-2"/>
    </source>
</evidence>
<dbReference type="RefSeq" id="WP_013388845.1">
    <property type="nucleotide sequence ID" value="NC_014633.1"/>
</dbReference>
<evidence type="ECO:0000256" key="24">
    <source>
        <dbReference type="PROSITE-ProRule" id="PRU00333"/>
    </source>
</evidence>
<dbReference type="PIRSF" id="PIRSF000381">
    <property type="entry name" value="MetH"/>
    <property type="match status" value="1"/>
</dbReference>
<accession>E3HDK0</accession>
<dbReference type="InterPro" id="IPR037010">
    <property type="entry name" value="VitB12-dep_Met_synth_activ_sf"/>
</dbReference>
<dbReference type="InterPro" id="IPR011822">
    <property type="entry name" value="MetH"/>
</dbReference>
<feature type="binding site" evidence="22 24">
    <location>
        <position position="237"/>
    </location>
    <ligand>
        <name>Zn(2+)</name>
        <dbReference type="ChEBI" id="CHEBI:29105"/>
    </ligand>
</feature>
<evidence type="ECO:0000259" key="28">
    <source>
        <dbReference type="PROSITE" id="PS51332"/>
    </source>
</evidence>
<feature type="binding site" evidence="23">
    <location>
        <begin position="731"/>
        <end position="735"/>
    </location>
    <ligand>
        <name>methylcob(III)alamin</name>
        <dbReference type="ChEBI" id="CHEBI:28115"/>
    </ligand>
</feature>
<feature type="binding site" evidence="22 24">
    <location>
        <position position="300"/>
    </location>
    <ligand>
        <name>Zn(2+)</name>
        <dbReference type="ChEBI" id="CHEBI:29105"/>
    </ligand>
</feature>
<evidence type="ECO:0000256" key="14">
    <source>
        <dbReference type="ARBA" id="ARBA00022737"/>
    </source>
</evidence>
<feature type="binding site" evidence="22 24">
    <location>
        <position position="301"/>
    </location>
    <ligand>
        <name>Zn(2+)</name>
        <dbReference type="ChEBI" id="CHEBI:29105"/>
    </ligand>
</feature>
<dbReference type="AlphaFoldDB" id="E3HDK0"/>
<dbReference type="GO" id="GO:0050667">
    <property type="term" value="P:homocysteine metabolic process"/>
    <property type="evidence" value="ECO:0007669"/>
    <property type="project" value="TreeGrafter"/>
</dbReference>
<keyword evidence="31" id="KW-1185">Reference proteome</keyword>
<evidence type="ECO:0000256" key="7">
    <source>
        <dbReference type="ARBA" id="ARBA00013998"/>
    </source>
</evidence>
<dbReference type="GO" id="GO:0005829">
    <property type="term" value="C:cytosol"/>
    <property type="evidence" value="ECO:0007669"/>
    <property type="project" value="TreeGrafter"/>
</dbReference>
<dbReference type="InterPro" id="IPR036594">
    <property type="entry name" value="Meth_synthase_dom"/>
</dbReference>
<evidence type="ECO:0000256" key="3">
    <source>
        <dbReference type="ARBA" id="ARBA00001956"/>
    </source>
</evidence>
<evidence type="ECO:0000256" key="6">
    <source>
        <dbReference type="ARBA" id="ARBA00012032"/>
    </source>
</evidence>
<dbReference type="PANTHER" id="PTHR45833:SF1">
    <property type="entry name" value="METHIONINE SYNTHASE"/>
    <property type="match status" value="1"/>
</dbReference>
<organism evidence="30 31">
    <name type="scientific">Ilyobacter polytropus (strain ATCC 51220 / DSM 2926 / LMG 16218 / CuHBu1)</name>
    <dbReference type="NCBI Taxonomy" id="572544"/>
    <lineage>
        <taxon>Bacteria</taxon>
        <taxon>Fusobacteriati</taxon>
        <taxon>Fusobacteriota</taxon>
        <taxon>Fusobacteriia</taxon>
        <taxon>Fusobacteriales</taxon>
        <taxon>Fusobacteriaceae</taxon>
        <taxon>Ilyobacter</taxon>
    </lineage>
</organism>
<keyword evidence="9 21" id="KW-0028">Amino-acid biosynthesis</keyword>
<dbReference type="InterPro" id="IPR036589">
    <property type="entry name" value="HCY_dom_sf"/>
</dbReference>
<protein>
    <recommendedName>
        <fullName evidence="7 20">Methionine synthase</fullName>
        <ecNumber evidence="6 20">2.1.1.13</ecNumber>
    </recommendedName>
    <alternativeName>
        <fullName evidence="19 21">5-methyltetrahydrofolate--homocysteine methyltransferase</fullName>
    </alternativeName>
</protein>
<gene>
    <name evidence="30" type="ordered locus">Ilyop_2427</name>
</gene>
<dbReference type="Gene3D" id="1.10.288.10">
    <property type="entry name" value="Cobalamin-dependent Methionine Synthase, domain 2"/>
    <property type="match status" value="1"/>
</dbReference>
<proteinExistence type="inferred from homology"/>
<keyword evidence="8 21" id="KW-0489">Methyltransferase</keyword>
<keyword evidence="30" id="KW-0614">Plasmid</keyword>
<feature type="domain" description="Pterin-binding" evidence="26">
    <location>
        <begin position="344"/>
        <end position="605"/>
    </location>
</feature>
<dbReference type="GO" id="GO:0046653">
    <property type="term" value="P:tetrahydrofolate metabolic process"/>
    <property type="evidence" value="ECO:0007669"/>
    <property type="project" value="TreeGrafter"/>
</dbReference>
<evidence type="ECO:0000256" key="1">
    <source>
        <dbReference type="ARBA" id="ARBA00001700"/>
    </source>
</evidence>
<comment type="domain">
    <text evidence="21">Modular enzyme with four functionally distinct domains. The isolated Hcy-binding domain catalyzes methyl transfer from free methylcobalamin to homocysteine. The Hcy-binding domain in association with the pterin-binding domain catalyzes the methylation of cob(I)alamin by methyltetrahydrofolate and the methylation of homocysteine. The B12-binding domain binds the cofactor. The AdoMet activation domain binds S-adenosyl-L-methionine. Under aerobic conditions cob(I)alamin can be converted to inactive cob(II)alamin. Reductive methylation by S-adenosyl-L-methionine and flavodoxin regenerates methylcobalamin.</text>
</comment>
<dbReference type="PROSITE" id="PS51337">
    <property type="entry name" value="B12_BINDING_NTER"/>
    <property type="match status" value="1"/>
</dbReference>
<dbReference type="Pfam" id="PF02310">
    <property type="entry name" value="B12-binding"/>
    <property type="match status" value="1"/>
</dbReference>
<dbReference type="InterPro" id="IPR000489">
    <property type="entry name" value="Pterin-binding_dom"/>
</dbReference>
<feature type="domain" description="B12-binding N-terminal" evidence="29">
    <location>
        <begin position="626"/>
        <end position="719"/>
    </location>
</feature>
<dbReference type="SUPFAM" id="SSF56507">
    <property type="entry name" value="Methionine synthase activation domain-like"/>
    <property type="match status" value="1"/>
</dbReference>
<evidence type="ECO:0000256" key="2">
    <source>
        <dbReference type="ARBA" id="ARBA00001947"/>
    </source>
</evidence>
<dbReference type="EMBL" id="CP002282">
    <property type="protein sequence ID" value="ADO84186.1"/>
    <property type="molecule type" value="Genomic_DNA"/>
</dbReference>
<evidence type="ECO:0000259" key="27">
    <source>
        <dbReference type="PROSITE" id="PS50974"/>
    </source>
</evidence>
<reference evidence="30 31" key="1">
    <citation type="journal article" date="2010" name="Stand. Genomic Sci.">
        <title>Complete genome sequence of Ilyobacter polytropus type strain (CuHbu1).</title>
        <authorList>
            <person name="Sikorski J."/>
            <person name="Chertkov O."/>
            <person name="Lapidus A."/>
            <person name="Nolan M."/>
            <person name="Lucas S."/>
            <person name="Del Rio T.G."/>
            <person name="Tice H."/>
            <person name="Cheng J.F."/>
            <person name="Tapia R."/>
            <person name="Han C."/>
            <person name="Goodwin L."/>
            <person name="Pitluck S."/>
            <person name="Liolios K."/>
            <person name="Ivanova N."/>
            <person name="Mavromatis K."/>
            <person name="Mikhailova N."/>
            <person name="Pati A."/>
            <person name="Chen A."/>
            <person name="Palaniappan K."/>
            <person name="Land M."/>
            <person name="Hauser L."/>
            <person name="Chang Y.J."/>
            <person name="Jeffries C.D."/>
            <person name="Brambilla E."/>
            <person name="Yasawong M."/>
            <person name="Rohde M."/>
            <person name="Pukall R."/>
            <person name="Spring S."/>
            <person name="Goker M."/>
            <person name="Woyke T."/>
            <person name="Bristow J."/>
            <person name="Eisen J.A."/>
            <person name="Markowitz V."/>
            <person name="Hugenholtz P."/>
            <person name="Kyrpides N.C."/>
            <person name="Klenk H.P."/>
        </authorList>
    </citation>
    <scope>NUCLEOTIDE SEQUENCE [LARGE SCALE GENOMIC DNA]</scope>
    <source>
        <strain evidence="31">ATCC 51220 / DSM 2926 / LMG 16218 / CuHBu1</strain>
        <plasmid evidence="31">pILYOP01</plasmid>
    </source>
</reference>
<dbReference type="Gene3D" id="3.20.20.330">
    <property type="entry name" value="Homocysteine-binding-like domain"/>
    <property type="match status" value="1"/>
</dbReference>
<keyword evidence="15 21" id="KW-0862">Zinc</keyword>
<evidence type="ECO:0000256" key="15">
    <source>
        <dbReference type="ARBA" id="ARBA00022833"/>
    </source>
</evidence>
<keyword evidence="10 21" id="KW-0846">Cobalamin</keyword>
<evidence type="ECO:0000313" key="31">
    <source>
        <dbReference type="Proteomes" id="UP000006875"/>
    </source>
</evidence>
<dbReference type="InterPro" id="IPR011005">
    <property type="entry name" value="Dihydropteroate_synth-like_sf"/>
</dbReference>
<evidence type="ECO:0000256" key="13">
    <source>
        <dbReference type="ARBA" id="ARBA00022723"/>
    </source>
</evidence>